<accession>A0A1Q9G6E5</accession>
<evidence type="ECO:0000313" key="8">
    <source>
        <dbReference type="EMBL" id="OLQ69515.1"/>
    </source>
</evidence>
<keyword evidence="1" id="KW-0001">2Fe-2S</keyword>
<dbReference type="GO" id="GO:0046872">
    <property type="term" value="F:metal ion binding"/>
    <property type="evidence" value="ECO:0007669"/>
    <property type="project" value="UniProtKB-KW"/>
</dbReference>
<dbReference type="InterPro" id="IPR012748">
    <property type="entry name" value="Rieske-like_NirD"/>
</dbReference>
<dbReference type="PROSITE" id="PS51300">
    <property type="entry name" value="NIRD"/>
    <property type="match status" value="1"/>
</dbReference>
<dbReference type="GO" id="GO:0008942">
    <property type="term" value="F:nitrite reductase [NAD(P)H] activity"/>
    <property type="evidence" value="ECO:0007669"/>
    <property type="project" value="InterPro"/>
</dbReference>
<evidence type="ECO:0000256" key="2">
    <source>
        <dbReference type="ARBA" id="ARBA00022723"/>
    </source>
</evidence>
<evidence type="ECO:0000256" key="5">
    <source>
        <dbReference type="ARBA" id="ARBA00023014"/>
    </source>
</evidence>
<reference evidence="8 9" key="1">
    <citation type="submission" date="2016-09" db="EMBL/GenBank/DDBJ databases">
        <title>Photobacterium proteolyticum sp. nov. a protease producing bacterium isolated from ocean sediments of Laizhou Bay.</title>
        <authorList>
            <person name="Li Y."/>
        </authorList>
    </citation>
    <scope>NUCLEOTIDE SEQUENCE [LARGE SCALE GENOMIC DNA]</scope>
    <source>
        <strain evidence="8 9">13-12</strain>
    </source>
</reference>
<evidence type="ECO:0000256" key="3">
    <source>
        <dbReference type="ARBA" id="ARBA00023002"/>
    </source>
</evidence>
<dbReference type="GO" id="GO:0042128">
    <property type="term" value="P:nitrate assimilation"/>
    <property type="evidence" value="ECO:0007669"/>
    <property type="project" value="UniProtKB-KW"/>
</dbReference>
<dbReference type="InterPro" id="IPR017941">
    <property type="entry name" value="Rieske_2Fe-2S"/>
</dbReference>
<dbReference type="Proteomes" id="UP000186905">
    <property type="component" value="Unassembled WGS sequence"/>
</dbReference>
<dbReference type="Gene3D" id="2.102.10.10">
    <property type="entry name" value="Rieske [2Fe-2S] iron-sulphur domain"/>
    <property type="match status" value="1"/>
</dbReference>
<keyword evidence="3" id="KW-0560">Oxidoreductase</keyword>
<dbReference type="PANTHER" id="PTHR40562">
    <property type="match status" value="1"/>
</dbReference>
<dbReference type="SUPFAM" id="SSF50022">
    <property type="entry name" value="ISP domain"/>
    <property type="match status" value="1"/>
</dbReference>
<evidence type="ECO:0000256" key="1">
    <source>
        <dbReference type="ARBA" id="ARBA00022714"/>
    </source>
</evidence>
<protein>
    <submittedName>
        <fullName evidence="8">Nitrite reductase small subunit</fullName>
    </submittedName>
</protein>
<feature type="domain" description="Rieske" evidence="7">
    <location>
        <begin position="20"/>
        <end position="121"/>
    </location>
</feature>
<sequence>MEQVIIEPATQGSVLKEKWQTICKHSDLVKNTGVCALVDDEQVAIFYCGRSQSVYALSNYDPIGDANVMSRGIIGSVEGETVVASPLYKQHFSLTTGECLEDPQFSLKTYPVRVEEGEIQLQV</sequence>
<keyword evidence="4" id="KW-0408">Iron</keyword>
<dbReference type="RefSeq" id="WP_075768445.1">
    <property type="nucleotide sequence ID" value="NZ_MJIL01000101.1"/>
</dbReference>
<dbReference type="GO" id="GO:0051537">
    <property type="term" value="F:2 iron, 2 sulfur cluster binding"/>
    <property type="evidence" value="ECO:0007669"/>
    <property type="project" value="UniProtKB-KW"/>
</dbReference>
<evidence type="ECO:0000256" key="6">
    <source>
        <dbReference type="ARBA" id="ARBA00023063"/>
    </source>
</evidence>
<dbReference type="PROSITE" id="PS51296">
    <property type="entry name" value="RIESKE"/>
    <property type="match status" value="1"/>
</dbReference>
<comment type="caution">
    <text evidence="8">The sequence shown here is derived from an EMBL/GenBank/DDBJ whole genome shotgun (WGS) entry which is preliminary data.</text>
</comment>
<dbReference type="NCBIfam" id="TIGR02378">
    <property type="entry name" value="nirD_assim_sml"/>
    <property type="match status" value="1"/>
</dbReference>
<keyword evidence="5" id="KW-0411">Iron-sulfur</keyword>
<dbReference type="Pfam" id="PF13806">
    <property type="entry name" value="Rieske_2"/>
    <property type="match status" value="1"/>
</dbReference>
<proteinExistence type="predicted"/>
<keyword evidence="2" id="KW-0479">Metal-binding</keyword>
<dbReference type="GO" id="GO:0009344">
    <property type="term" value="C:nitrite reductase complex [NAD(P)H]"/>
    <property type="evidence" value="ECO:0007669"/>
    <property type="project" value="TreeGrafter"/>
</dbReference>
<organism evidence="8 9">
    <name type="scientific">Photobacterium proteolyticum</name>
    <dbReference type="NCBI Taxonomy" id="1903952"/>
    <lineage>
        <taxon>Bacteria</taxon>
        <taxon>Pseudomonadati</taxon>
        <taxon>Pseudomonadota</taxon>
        <taxon>Gammaproteobacteria</taxon>
        <taxon>Vibrionales</taxon>
        <taxon>Vibrionaceae</taxon>
        <taxon>Photobacterium</taxon>
    </lineage>
</organism>
<dbReference type="EMBL" id="MJIL01000101">
    <property type="protein sequence ID" value="OLQ69515.1"/>
    <property type="molecule type" value="Genomic_DNA"/>
</dbReference>
<dbReference type="PANTHER" id="PTHR40562:SF1">
    <property type="entry name" value="NITRITE REDUCTASE (NADH) SMALL SUBUNIT"/>
    <property type="match status" value="1"/>
</dbReference>
<evidence type="ECO:0000256" key="4">
    <source>
        <dbReference type="ARBA" id="ARBA00023004"/>
    </source>
</evidence>
<dbReference type="OrthoDB" id="516687at2"/>
<dbReference type="AlphaFoldDB" id="A0A1Q9G6E5"/>
<evidence type="ECO:0000259" key="7">
    <source>
        <dbReference type="PROSITE" id="PS51296"/>
    </source>
</evidence>
<dbReference type="STRING" id="1903952.BIT28_21145"/>
<keyword evidence="9" id="KW-1185">Reference proteome</keyword>
<gene>
    <name evidence="8" type="ORF">BIT28_21145</name>
</gene>
<dbReference type="InterPro" id="IPR017881">
    <property type="entry name" value="NirD"/>
</dbReference>
<dbReference type="CDD" id="cd03529">
    <property type="entry name" value="Rieske_NirD"/>
    <property type="match status" value="1"/>
</dbReference>
<name>A0A1Q9G6E5_9GAMM</name>
<evidence type="ECO:0000313" key="9">
    <source>
        <dbReference type="Proteomes" id="UP000186905"/>
    </source>
</evidence>
<dbReference type="InterPro" id="IPR036922">
    <property type="entry name" value="Rieske_2Fe-2S_sf"/>
</dbReference>
<keyword evidence="6" id="KW-0534">Nitrate assimilation</keyword>